<evidence type="ECO:0000259" key="2">
    <source>
        <dbReference type="Pfam" id="PF22106"/>
    </source>
</evidence>
<comment type="caution">
    <text evidence="3">The sequence shown here is derived from an EMBL/GenBank/DDBJ whole genome shotgun (WGS) entry which is preliminary data.</text>
</comment>
<gene>
    <name evidence="3" type="ORF">C6Y40_04870</name>
</gene>
<reference evidence="4" key="1">
    <citation type="journal article" date="2020" name="Int. J. Syst. Evol. Microbiol.">
        <title>Alteromonas alba sp. nov., a marine bacterium isolated from the seawater of the West Pacific Ocean.</title>
        <authorList>
            <person name="Sun C."/>
            <person name="Wu Y.-H."/>
            <person name="Xamxidin M."/>
            <person name="Cheng H."/>
            <person name="Xu X.-W."/>
        </authorList>
    </citation>
    <scope>NUCLEOTIDE SEQUENCE [LARGE SCALE GENOMIC DNA]</scope>
    <source>
        <strain evidence="4">190</strain>
    </source>
</reference>
<dbReference type="Pfam" id="PF22106">
    <property type="entry name" value="NGO1945_C"/>
    <property type="match status" value="1"/>
</dbReference>
<dbReference type="EMBL" id="PVNP01000039">
    <property type="protein sequence ID" value="PRO74712.1"/>
    <property type="molecule type" value="Genomic_DNA"/>
</dbReference>
<dbReference type="InterPro" id="IPR044922">
    <property type="entry name" value="DUF2063_N_sf"/>
</dbReference>
<sequence length="249" mass="28699">MTLQVQLQSFANSIRAPQHSTDESADTQRRMDIYRSLFFNNVSGFIQNGFPVLHSLYTEDQWQALIRRFFIEHQCSSPYFIHISKEFVEYLSNEYQPVKNDPPFMAELAHYEWLELALSVREAEQPVNYWRQDGIPSRLTASPLTELAAYHYPVHQISPDFRPESGDSMHYYLLYRDEQHQVQFQHITALSALALQLLSSEIHSFDSLVAAIHQQAPQFSVETLHQGLTPLLTQWLSCGAVIPAESNGI</sequence>
<dbReference type="Gene3D" id="3.90.930.50">
    <property type="match status" value="1"/>
</dbReference>
<accession>A0A2S9VE22</accession>
<evidence type="ECO:0000313" key="3">
    <source>
        <dbReference type="EMBL" id="PRO74712.1"/>
    </source>
</evidence>
<dbReference type="Pfam" id="PF09836">
    <property type="entry name" value="DUF2063"/>
    <property type="match status" value="1"/>
</dbReference>
<dbReference type="OrthoDB" id="4146344at2"/>
<dbReference type="RefSeq" id="WP_105933609.1">
    <property type="nucleotide sequence ID" value="NZ_PVNP01000039.1"/>
</dbReference>
<protein>
    <submittedName>
        <fullName evidence="3">DUF2063 domain-containing protein</fullName>
    </submittedName>
</protein>
<proteinExistence type="predicted"/>
<feature type="domain" description="Putative DNA-binding" evidence="1">
    <location>
        <begin position="8"/>
        <end position="91"/>
    </location>
</feature>
<organism evidence="3 4">
    <name type="scientific">Alteromonas alba</name>
    <dbReference type="NCBI Taxonomy" id="2079529"/>
    <lineage>
        <taxon>Bacteria</taxon>
        <taxon>Pseudomonadati</taxon>
        <taxon>Pseudomonadota</taxon>
        <taxon>Gammaproteobacteria</taxon>
        <taxon>Alteromonadales</taxon>
        <taxon>Alteromonadaceae</taxon>
        <taxon>Alteromonas/Salinimonas group</taxon>
        <taxon>Alteromonas</taxon>
    </lineage>
</organism>
<name>A0A2S9VE22_9ALTE</name>
<evidence type="ECO:0000313" key="4">
    <source>
        <dbReference type="Proteomes" id="UP000238949"/>
    </source>
</evidence>
<dbReference type="InterPro" id="IPR018640">
    <property type="entry name" value="DUF2063"/>
</dbReference>
<evidence type="ECO:0000259" key="1">
    <source>
        <dbReference type="Pfam" id="PF09836"/>
    </source>
</evidence>
<dbReference type="InterPro" id="IPR054098">
    <property type="entry name" value="NGO1945-like_C"/>
</dbReference>
<keyword evidence="4" id="KW-1185">Reference proteome</keyword>
<dbReference type="Gene3D" id="1.10.150.690">
    <property type="entry name" value="DUF2063"/>
    <property type="match status" value="1"/>
</dbReference>
<dbReference type="AlphaFoldDB" id="A0A2S9VE22"/>
<dbReference type="Proteomes" id="UP000238949">
    <property type="component" value="Unassembled WGS sequence"/>
</dbReference>
<feature type="domain" description="NGO1945-like C-terminal" evidence="2">
    <location>
        <begin position="142"/>
        <end position="236"/>
    </location>
</feature>